<dbReference type="EMBL" id="VWGP01000005">
    <property type="protein sequence ID" value="KAA4538376.1"/>
    <property type="molecule type" value="Genomic_DNA"/>
</dbReference>
<sequence>MYIQLKFKLKKTSNKDRDFYEIKWRFGSKNKPSAFILLFIVTLHTKYQTDDLKFTINDENR</sequence>
<name>A0A5M5M9C6_BACOV</name>
<protein>
    <submittedName>
        <fullName evidence="1">Uncharacterized protein</fullName>
    </submittedName>
</protein>
<organism evidence="1 2">
    <name type="scientific">Bacteroides ovatus</name>
    <dbReference type="NCBI Taxonomy" id="28116"/>
    <lineage>
        <taxon>Bacteria</taxon>
        <taxon>Pseudomonadati</taxon>
        <taxon>Bacteroidota</taxon>
        <taxon>Bacteroidia</taxon>
        <taxon>Bacteroidales</taxon>
        <taxon>Bacteroidaceae</taxon>
        <taxon>Bacteroides</taxon>
    </lineage>
</organism>
<accession>A0A5M5M9C6</accession>
<proteinExistence type="predicted"/>
<gene>
    <name evidence="1" type="ORF">F3B85_09045</name>
</gene>
<comment type="caution">
    <text evidence="1">The sequence shown here is derived from an EMBL/GenBank/DDBJ whole genome shotgun (WGS) entry which is preliminary data.</text>
</comment>
<dbReference type="AlphaFoldDB" id="A0A5M5M9C6"/>
<evidence type="ECO:0000313" key="2">
    <source>
        <dbReference type="Proteomes" id="UP000478493"/>
    </source>
</evidence>
<evidence type="ECO:0000313" key="1">
    <source>
        <dbReference type="EMBL" id="KAA4538376.1"/>
    </source>
</evidence>
<dbReference type="Proteomes" id="UP000478493">
    <property type="component" value="Unassembled WGS sequence"/>
</dbReference>
<reference evidence="1 2" key="1">
    <citation type="journal article" date="2019" name="Nat. Med.">
        <title>A library of human gut bacterial isolates paired with longitudinal multiomics data enables mechanistic microbiome research.</title>
        <authorList>
            <person name="Poyet M."/>
            <person name="Groussin M."/>
            <person name="Gibbons S.M."/>
            <person name="Avila-Pacheco J."/>
            <person name="Jiang X."/>
            <person name="Kearney S.M."/>
            <person name="Perrotta A.R."/>
            <person name="Berdy B."/>
            <person name="Zhao S."/>
            <person name="Lieberman T.D."/>
            <person name="Swanson P.K."/>
            <person name="Smith M."/>
            <person name="Roesemann S."/>
            <person name="Alexander J.E."/>
            <person name="Rich S.A."/>
            <person name="Livny J."/>
            <person name="Vlamakis H."/>
            <person name="Clish C."/>
            <person name="Bullock K."/>
            <person name="Deik A."/>
            <person name="Scott J."/>
            <person name="Pierce K.A."/>
            <person name="Xavier R.J."/>
            <person name="Alm E.J."/>
        </authorList>
    </citation>
    <scope>NUCLEOTIDE SEQUENCE [LARGE SCALE GENOMIC DNA]</scope>
    <source>
        <strain evidence="1 2">BIOML-A41</strain>
    </source>
</reference>